<keyword evidence="2" id="KW-1185">Reference proteome</keyword>
<accession>A0ABR4P426</accession>
<dbReference type="PANTHER" id="PTHR10801">
    <property type="entry name" value="24-DEHYDROCHOLESTEROL REDUCTASE"/>
    <property type="match status" value="1"/>
</dbReference>
<dbReference type="InterPro" id="IPR036318">
    <property type="entry name" value="FAD-bd_PCMH-like_sf"/>
</dbReference>
<dbReference type="Gene3D" id="3.30.465.10">
    <property type="match status" value="1"/>
</dbReference>
<gene>
    <name evidence="1" type="ORF">PVAG01_09783</name>
</gene>
<comment type="caution">
    <text evidence="1">The sequence shown here is derived from an EMBL/GenBank/DDBJ whole genome shotgun (WGS) entry which is preliminary data.</text>
</comment>
<evidence type="ECO:0000313" key="1">
    <source>
        <dbReference type="EMBL" id="KAL3418068.1"/>
    </source>
</evidence>
<dbReference type="Proteomes" id="UP001629113">
    <property type="component" value="Unassembled WGS sequence"/>
</dbReference>
<dbReference type="SUPFAM" id="SSF56176">
    <property type="entry name" value="FAD-binding/transporter-associated domain-like"/>
    <property type="match status" value="1"/>
</dbReference>
<dbReference type="InterPro" id="IPR016169">
    <property type="entry name" value="FAD-bd_PCMH_sub2"/>
</dbReference>
<organism evidence="1 2">
    <name type="scientific">Phlyctema vagabunda</name>
    <dbReference type="NCBI Taxonomy" id="108571"/>
    <lineage>
        <taxon>Eukaryota</taxon>
        <taxon>Fungi</taxon>
        <taxon>Dikarya</taxon>
        <taxon>Ascomycota</taxon>
        <taxon>Pezizomycotina</taxon>
        <taxon>Leotiomycetes</taxon>
        <taxon>Helotiales</taxon>
        <taxon>Dermateaceae</taxon>
        <taxon>Phlyctema</taxon>
    </lineage>
</organism>
<dbReference type="PANTHER" id="PTHR10801:SF10">
    <property type="entry name" value="FAD BINDING DOMAIN PROTEIN (AFU_ORTHOLOGUE AFUA_6G14300)"/>
    <property type="match status" value="1"/>
</dbReference>
<sequence length="422" mass="49156">MDTLVKATLEHGLIPPVVMEFPGITVGGGYTGSAGENSSFKYGAFDESINWVEMILANGDVVTASKSERPDLFKGAARALGTLGITTLYYRTSNIHDTIKAIRNETENPLSDYVDGIIFSKTHAVVITGQLTDEKPDFVEPLTFTGAWDPWYYLHVRDQTCCCKTDEEIIEYVPIIEYLFRYDRGGFWVGAEAFRYFNFVPFNRFTRWFLDDFMHTRMLYRALHGSNTQFGNIVQDLSLPYSAAQDFVEYTSDELRIWPLWLCPLRAIQPPTFHPSTTLPGPSDAPKPMLNIGLWGRASSQFDEFLQQNRQLERKLTELGGRKVLYSQTFYTEQEFWGLYDRGWYEDLRWRYAASSLPTVYDKVRVDVRQQRASSRKLLSWWPFAGMLGIFHAIRSRDYLLHRRPFWRRQLEIWEREKKNHE</sequence>
<evidence type="ECO:0000313" key="2">
    <source>
        <dbReference type="Proteomes" id="UP001629113"/>
    </source>
</evidence>
<dbReference type="EMBL" id="JBFCZG010000009">
    <property type="protein sequence ID" value="KAL3418068.1"/>
    <property type="molecule type" value="Genomic_DNA"/>
</dbReference>
<dbReference type="InterPro" id="IPR040165">
    <property type="entry name" value="Diminuto-like"/>
</dbReference>
<reference evidence="1 2" key="1">
    <citation type="submission" date="2024-06" db="EMBL/GenBank/DDBJ databases">
        <title>Complete genome of Phlyctema vagabunda strain 19-DSS-EL-015.</title>
        <authorList>
            <person name="Fiorenzani C."/>
        </authorList>
    </citation>
    <scope>NUCLEOTIDE SEQUENCE [LARGE SCALE GENOMIC DNA]</scope>
    <source>
        <strain evidence="1 2">19-DSS-EL-015</strain>
    </source>
</reference>
<proteinExistence type="predicted"/>
<protein>
    <submittedName>
        <fullName evidence="1">FAD binding domain-containing protein</fullName>
    </submittedName>
</protein>
<name>A0ABR4P426_9HELO</name>